<feature type="region of interest" description="Disordered" evidence="5">
    <location>
        <begin position="146"/>
        <end position="174"/>
    </location>
</feature>
<keyword evidence="1" id="KW-0479">Metal-binding</keyword>
<reference evidence="8" key="1">
    <citation type="journal article" date="2021" name="Nat. Commun.">
        <title>Genetic determinants of endophytism in the Arabidopsis root mycobiome.</title>
        <authorList>
            <person name="Mesny F."/>
            <person name="Miyauchi S."/>
            <person name="Thiergart T."/>
            <person name="Pickel B."/>
            <person name="Atanasova L."/>
            <person name="Karlsson M."/>
            <person name="Huettel B."/>
            <person name="Barry K.W."/>
            <person name="Haridas S."/>
            <person name="Chen C."/>
            <person name="Bauer D."/>
            <person name="Andreopoulos W."/>
            <person name="Pangilinan J."/>
            <person name="LaButti K."/>
            <person name="Riley R."/>
            <person name="Lipzen A."/>
            <person name="Clum A."/>
            <person name="Drula E."/>
            <person name="Henrissat B."/>
            <person name="Kohler A."/>
            <person name="Grigoriev I.V."/>
            <person name="Martin F.M."/>
            <person name="Hacquard S."/>
        </authorList>
    </citation>
    <scope>NUCLEOTIDE SEQUENCE</scope>
    <source>
        <strain evidence="8">MPI-CAGE-CH-0243</strain>
    </source>
</reference>
<evidence type="ECO:0000256" key="2">
    <source>
        <dbReference type="ARBA" id="ARBA00022771"/>
    </source>
</evidence>
<dbReference type="PANTHER" id="PTHR23327">
    <property type="entry name" value="RING FINGER PROTEIN 127"/>
    <property type="match status" value="1"/>
</dbReference>
<dbReference type="PROSITE" id="PS00518">
    <property type="entry name" value="ZF_RING_1"/>
    <property type="match status" value="1"/>
</dbReference>
<dbReference type="OrthoDB" id="5588846at2759"/>
<sequence>MKFGHVFKETLKSEGFPPDWVDSAISYSQLKKCINALTNELAQVGLDRQTLGKLLRQVEEQNAAADELDERPLEYLLSGENGEEIDGLAGNGEGKRKPFHPKLLFYVHEETGELDSAALDECTRKKLQTLAVESGMTDLRVFEEKPTTPVGNEGVELPNSPMSATTAGSRRRPGYRTVEIPLTSDSEFFEKLVNELSGLEALQEREEKRMHTEIEKLGNQVARLTNPDRRANRKLITVWRQIFQVYLESDIFFGTTESDHTGHNAVIAGERFQQFSNDIARHGLVEKFKKAENLKALNTFMHINQEILQGLRFGEINRTAMVKILKKFDKQTALGVKSTFPRQITYPEFSEHLAKAVCAQVNTQILTTIPQIDDYSCPMCMELKWRPVRLRCSHVFCIRCLIVMQTNKQHCCPLCREKTVIDACSDNLDLELTAFLKKWFPDEVKAKQKYNELMAGVDQYGEVYKEKCVMM</sequence>
<evidence type="ECO:0000256" key="4">
    <source>
        <dbReference type="PROSITE-ProRule" id="PRU00175"/>
    </source>
</evidence>
<dbReference type="Proteomes" id="UP000700596">
    <property type="component" value="Unassembled WGS sequence"/>
</dbReference>
<dbReference type="InterPro" id="IPR013083">
    <property type="entry name" value="Znf_RING/FYVE/PHD"/>
</dbReference>
<dbReference type="InterPro" id="IPR004331">
    <property type="entry name" value="SPX_dom"/>
</dbReference>
<dbReference type="SMART" id="SM00184">
    <property type="entry name" value="RING"/>
    <property type="match status" value="1"/>
</dbReference>
<name>A0A9P9EHW9_9PLEO</name>
<evidence type="ECO:0000256" key="3">
    <source>
        <dbReference type="ARBA" id="ARBA00022833"/>
    </source>
</evidence>
<evidence type="ECO:0000313" key="8">
    <source>
        <dbReference type="EMBL" id="KAH7138145.1"/>
    </source>
</evidence>
<dbReference type="InterPro" id="IPR001841">
    <property type="entry name" value="Znf_RING"/>
</dbReference>
<dbReference type="Pfam" id="PF00097">
    <property type="entry name" value="zf-C3HC4"/>
    <property type="match status" value="1"/>
</dbReference>
<proteinExistence type="predicted"/>
<dbReference type="Pfam" id="PF03105">
    <property type="entry name" value="SPX"/>
    <property type="match status" value="1"/>
</dbReference>
<dbReference type="EMBL" id="JAGMWT010000001">
    <property type="protein sequence ID" value="KAH7138145.1"/>
    <property type="molecule type" value="Genomic_DNA"/>
</dbReference>
<dbReference type="Gene3D" id="3.30.40.10">
    <property type="entry name" value="Zinc/RING finger domain, C3HC4 (zinc finger)"/>
    <property type="match status" value="1"/>
</dbReference>
<keyword evidence="9" id="KW-1185">Reference proteome</keyword>
<dbReference type="GO" id="GO:0008270">
    <property type="term" value="F:zinc ion binding"/>
    <property type="evidence" value="ECO:0007669"/>
    <property type="project" value="UniProtKB-KW"/>
</dbReference>
<dbReference type="AlphaFoldDB" id="A0A9P9EHW9"/>
<accession>A0A9P9EHW9</accession>
<dbReference type="PROSITE" id="PS50089">
    <property type="entry name" value="ZF_RING_2"/>
    <property type="match status" value="1"/>
</dbReference>
<comment type="caution">
    <text evidence="8">The sequence shown here is derived from an EMBL/GenBank/DDBJ whole genome shotgun (WGS) entry which is preliminary data.</text>
</comment>
<dbReference type="PANTHER" id="PTHR23327:SF51">
    <property type="entry name" value="TRANSCRIPTIONAL REGULATOR OF YEAST FORM ADHERENCE 3"/>
    <property type="match status" value="1"/>
</dbReference>
<evidence type="ECO:0000313" key="9">
    <source>
        <dbReference type="Proteomes" id="UP000700596"/>
    </source>
</evidence>
<keyword evidence="3" id="KW-0862">Zinc</keyword>
<evidence type="ECO:0000256" key="1">
    <source>
        <dbReference type="ARBA" id="ARBA00022723"/>
    </source>
</evidence>
<protein>
    <submittedName>
        <fullName evidence="8">RING-14 protein-like protein</fullName>
    </submittedName>
</protein>
<keyword evidence="2 4" id="KW-0863">Zinc-finger</keyword>
<dbReference type="InterPro" id="IPR018957">
    <property type="entry name" value="Znf_C3HC4_RING-type"/>
</dbReference>
<dbReference type="SUPFAM" id="SSF57850">
    <property type="entry name" value="RING/U-box"/>
    <property type="match status" value="1"/>
</dbReference>
<evidence type="ECO:0000256" key="5">
    <source>
        <dbReference type="SAM" id="MobiDB-lite"/>
    </source>
</evidence>
<feature type="domain" description="RING-type" evidence="6">
    <location>
        <begin position="377"/>
        <end position="416"/>
    </location>
</feature>
<organism evidence="8 9">
    <name type="scientific">Dendryphion nanum</name>
    <dbReference type="NCBI Taxonomy" id="256645"/>
    <lineage>
        <taxon>Eukaryota</taxon>
        <taxon>Fungi</taxon>
        <taxon>Dikarya</taxon>
        <taxon>Ascomycota</taxon>
        <taxon>Pezizomycotina</taxon>
        <taxon>Dothideomycetes</taxon>
        <taxon>Pleosporomycetidae</taxon>
        <taxon>Pleosporales</taxon>
        <taxon>Torulaceae</taxon>
        <taxon>Dendryphion</taxon>
    </lineage>
</organism>
<feature type="domain" description="SPX" evidence="7">
    <location>
        <begin position="1"/>
        <end position="342"/>
    </location>
</feature>
<evidence type="ECO:0000259" key="6">
    <source>
        <dbReference type="PROSITE" id="PS50089"/>
    </source>
</evidence>
<dbReference type="InterPro" id="IPR017907">
    <property type="entry name" value="Znf_RING_CS"/>
</dbReference>
<dbReference type="PROSITE" id="PS51382">
    <property type="entry name" value="SPX"/>
    <property type="match status" value="1"/>
</dbReference>
<evidence type="ECO:0000259" key="7">
    <source>
        <dbReference type="PROSITE" id="PS51382"/>
    </source>
</evidence>
<gene>
    <name evidence="8" type="ORF">B0J11DRAFT_8226</name>
</gene>